<dbReference type="Proteomes" id="UP000661193">
    <property type="component" value="Unassembled WGS sequence"/>
</dbReference>
<dbReference type="PANTHER" id="PTHR35807">
    <property type="entry name" value="TRANSCRIPTIONAL REGULATOR REDD-RELATED"/>
    <property type="match status" value="1"/>
</dbReference>
<feature type="region of interest" description="Disordered" evidence="3">
    <location>
        <begin position="409"/>
        <end position="444"/>
    </location>
</feature>
<keyword evidence="4" id="KW-0472">Membrane</keyword>
<dbReference type="InterPro" id="IPR036388">
    <property type="entry name" value="WH-like_DNA-bd_sf"/>
</dbReference>
<reference evidence="6 7" key="1">
    <citation type="submission" date="2021-01" db="EMBL/GenBank/DDBJ databases">
        <title>Genome sequencing of Micromonospora fiedleri MG-37.</title>
        <authorList>
            <person name="Moreland P.E.J."/>
            <person name="Stach J.E.M."/>
        </authorList>
    </citation>
    <scope>NUCLEOTIDE SEQUENCE [LARGE SCALE GENOMIC DNA]</scope>
    <source>
        <strain evidence="6 7">MG-37</strain>
    </source>
</reference>
<keyword evidence="2" id="KW-0804">Transcription</keyword>
<feature type="compositionally biased region" description="Basic and acidic residues" evidence="3">
    <location>
        <begin position="424"/>
        <end position="438"/>
    </location>
</feature>
<name>A0ABS1UVS0_9ACTN</name>
<dbReference type="SMART" id="SM01043">
    <property type="entry name" value="BTAD"/>
    <property type="match status" value="1"/>
</dbReference>
<evidence type="ECO:0000313" key="7">
    <source>
        <dbReference type="Proteomes" id="UP000661193"/>
    </source>
</evidence>
<dbReference type="InterPro" id="IPR005158">
    <property type="entry name" value="BTAD"/>
</dbReference>
<feature type="domain" description="Bacterial transcriptional activator" evidence="5">
    <location>
        <begin position="544"/>
        <end position="673"/>
    </location>
</feature>
<evidence type="ECO:0000256" key="2">
    <source>
        <dbReference type="ARBA" id="ARBA00023163"/>
    </source>
</evidence>
<dbReference type="Gene3D" id="1.10.10.10">
    <property type="entry name" value="Winged helix-like DNA-binding domain superfamily/Winged helix DNA-binding domain"/>
    <property type="match status" value="1"/>
</dbReference>
<dbReference type="EMBL" id="JAETXL010000022">
    <property type="protein sequence ID" value="MBL6280456.1"/>
    <property type="molecule type" value="Genomic_DNA"/>
</dbReference>
<organism evidence="6 7">
    <name type="scientific">Micromonospora fiedleri</name>
    <dbReference type="NCBI Taxonomy" id="1157498"/>
    <lineage>
        <taxon>Bacteria</taxon>
        <taxon>Bacillati</taxon>
        <taxon>Actinomycetota</taxon>
        <taxon>Actinomycetes</taxon>
        <taxon>Micromonosporales</taxon>
        <taxon>Micromonosporaceae</taxon>
        <taxon>Micromonospora</taxon>
    </lineage>
</organism>
<evidence type="ECO:0000256" key="3">
    <source>
        <dbReference type="SAM" id="MobiDB-lite"/>
    </source>
</evidence>
<evidence type="ECO:0000313" key="6">
    <source>
        <dbReference type="EMBL" id="MBL6280456.1"/>
    </source>
</evidence>
<protein>
    <recommendedName>
        <fullName evidence="5">Bacterial transcriptional activator domain-containing protein</fullName>
    </recommendedName>
</protein>
<evidence type="ECO:0000259" key="5">
    <source>
        <dbReference type="SMART" id="SM01043"/>
    </source>
</evidence>
<dbReference type="InterPro" id="IPR051677">
    <property type="entry name" value="AfsR-DnrI-RedD_regulator"/>
</dbReference>
<dbReference type="InterPro" id="IPR011990">
    <property type="entry name" value="TPR-like_helical_dom_sf"/>
</dbReference>
<dbReference type="SUPFAM" id="SSF48452">
    <property type="entry name" value="TPR-like"/>
    <property type="match status" value="1"/>
</dbReference>
<keyword evidence="4" id="KW-0812">Transmembrane</keyword>
<sequence>MGEVRWPRQLMSLLSVLVLLTGPPLLLLTLIGPPISGLPSMAQVRAWVQQPLTEQTLTAALTIGAWLVWLMLAYTVAVRVVIRLRATSAWLRRLPLPTPLQATASGMAGAAVFGVTTNAVPTAPTQPPHPVAADAVALQDEASPDDHDEATHDSGVDVSGGWLPRDVAEHVAAAAALVWLRRRRDYQPRPASRNDADLAPLPPTVTAVQAALADTPTPPAAPMPPNGISALTGVLPDGGVGLTGPGTLPVGRGLLVTALLDGHHHSATTLIATQAALASLLGPAAETLGPRLPLTIVDNVDEAAQLVHEADAHAIDQRQDAPPHALSHRRMVLLGEHEGDGPRVKKLVEASVATGAVVVVLGQWPAGPTWHADSTGHLHDPHHADGTGPRLCVLDQMAATDLLAIIASPNPATPSHPLTQARSPEMRLPRQATRHEPRLPSPTPRQRLHLRVLGDPQLLVDGEPLAIRRSAALQILVYLAAHPTGADTPQLTDAIWPGVPRRSLTGRLYTALSDLRGTIRAASGLHVIDHVDDRYRLNAAHIAVDLWHLSTAIHHATTPLTNTHTSWQAVLDAYPADLAATRTWPWLDPIREATRRQIINICVSLATAEPDNHRALQLLQAGIRIDPYNADLHTHASRILTALGDHKAATELHEHYQRTLTRTGLDNPASHHLPSTSIRQ</sequence>
<gene>
    <name evidence="6" type="ORF">JMF97_30310</name>
</gene>
<evidence type="ECO:0000256" key="4">
    <source>
        <dbReference type="SAM" id="Phobius"/>
    </source>
</evidence>
<accession>A0ABS1UVS0</accession>
<comment type="caution">
    <text evidence="6">The sequence shown here is derived from an EMBL/GenBank/DDBJ whole genome shotgun (WGS) entry which is preliminary data.</text>
</comment>
<feature type="transmembrane region" description="Helical" evidence="4">
    <location>
        <begin position="56"/>
        <end position="82"/>
    </location>
</feature>
<keyword evidence="1" id="KW-0805">Transcription regulation</keyword>
<keyword evidence="4" id="KW-1133">Transmembrane helix</keyword>
<dbReference type="Gene3D" id="1.25.40.10">
    <property type="entry name" value="Tetratricopeptide repeat domain"/>
    <property type="match status" value="1"/>
</dbReference>
<feature type="region of interest" description="Disordered" evidence="3">
    <location>
        <begin position="661"/>
        <end position="680"/>
    </location>
</feature>
<evidence type="ECO:0000256" key="1">
    <source>
        <dbReference type="ARBA" id="ARBA00023015"/>
    </source>
</evidence>
<proteinExistence type="predicted"/>
<dbReference type="PANTHER" id="PTHR35807:SF1">
    <property type="entry name" value="TRANSCRIPTIONAL REGULATOR REDD"/>
    <property type="match status" value="1"/>
</dbReference>
<keyword evidence="7" id="KW-1185">Reference proteome</keyword>